<name>A0AAW9QL24_9CHRO</name>
<dbReference type="AlphaFoldDB" id="A0AAW9QL24"/>
<feature type="region of interest" description="Disordered" evidence="1">
    <location>
        <begin position="14"/>
        <end position="129"/>
    </location>
</feature>
<feature type="compositionally biased region" description="Low complexity" evidence="1">
    <location>
        <begin position="24"/>
        <end position="57"/>
    </location>
</feature>
<sequence>MLNKIFGKKETKFFLELKDTDGGKPATKTETPAPAVEAPAAEAPAAEAPAPAPTAKKGVSKKTSVKKAEPKAAPAPAPAPTASTNGKVEPKEVEFATKYLITPPASRRRPGPSLNQFKDMARTAKVPRR</sequence>
<evidence type="ECO:0000256" key="1">
    <source>
        <dbReference type="SAM" id="MobiDB-lite"/>
    </source>
</evidence>
<dbReference type="RefSeq" id="WP_332863271.1">
    <property type="nucleotide sequence ID" value="NZ_JBAFSM010000002.1"/>
</dbReference>
<evidence type="ECO:0000313" key="2">
    <source>
        <dbReference type="EMBL" id="MEG3435820.1"/>
    </source>
</evidence>
<reference evidence="2 3" key="1">
    <citation type="submission" date="2024-01" db="EMBL/GenBank/DDBJ databases">
        <title>Genomic insights into the taxonomy and metabolism of the cyanobacterium Pannus brasiliensis CCIBt3594.</title>
        <authorList>
            <person name="Machado M."/>
            <person name="Botero N.B."/>
            <person name="Andreote A.P.D."/>
            <person name="Feitosa A.M.T."/>
            <person name="Popin R."/>
            <person name="Sivonen K."/>
            <person name="Fiore M.F."/>
        </authorList>
    </citation>
    <scope>NUCLEOTIDE SEQUENCE [LARGE SCALE GENOMIC DNA]</scope>
    <source>
        <strain evidence="2 3">CCIBt3594</strain>
    </source>
</reference>
<protein>
    <submittedName>
        <fullName evidence="2">Uncharacterized protein</fullName>
    </submittedName>
</protein>
<evidence type="ECO:0000313" key="3">
    <source>
        <dbReference type="Proteomes" id="UP001328733"/>
    </source>
</evidence>
<proteinExistence type="predicted"/>
<gene>
    <name evidence="2" type="ORF">V0288_01695</name>
</gene>
<accession>A0AAW9QL24</accession>
<comment type="caution">
    <text evidence="2">The sequence shown here is derived from an EMBL/GenBank/DDBJ whole genome shotgun (WGS) entry which is preliminary data.</text>
</comment>
<keyword evidence="3" id="KW-1185">Reference proteome</keyword>
<dbReference type="Proteomes" id="UP001328733">
    <property type="component" value="Unassembled WGS sequence"/>
</dbReference>
<organism evidence="2 3">
    <name type="scientific">Pannus brasiliensis CCIBt3594</name>
    <dbReference type="NCBI Taxonomy" id="1427578"/>
    <lineage>
        <taxon>Bacteria</taxon>
        <taxon>Bacillati</taxon>
        <taxon>Cyanobacteriota</taxon>
        <taxon>Cyanophyceae</taxon>
        <taxon>Oscillatoriophycideae</taxon>
        <taxon>Chroococcales</taxon>
        <taxon>Microcystaceae</taxon>
        <taxon>Pannus</taxon>
    </lineage>
</organism>
<dbReference type="EMBL" id="JBAFSM010000002">
    <property type="protein sequence ID" value="MEG3435820.1"/>
    <property type="molecule type" value="Genomic_DNA"/>
</dbReference>